<reference evidence="1 2" key="1">
    <citation type="submission" date="2023-04" db="EMBL/GenBank/DDBJ databases">
        <title>Luteimonas endophyticus RD2P54.</title>
        <authorList>
            <person name="Sun J.-Q."/>
        </authorList>
    </citation>
    <scope>NUCLEOTIDE SEQUENCE [LARGE SCALE GENOMIC DNA]</scope>
    <source>
        <strain evidence="1 2">RD2P54</strain>
    </source>
</reference>
<proteinExistence type="predicted"/>
<evidence type="ECO:0000313" key="1">
    <source>
        <dbReference type="EMBL" id="MDH5823619.1"/>
    </source>
</evidence>
<evidence type="ECO:0000313" key="2">
    <source>
        <dbReference type="Proteomes" id="UP001156940"/>
    </source>
</evidence>
<gene>
    <name evidence="1" type="ORF">QFW77_11535</name>
</gene>
<dbReference type="EMBL" id="JARXRM010000035">
    <property type="protein sequence ID" value="MDH5823619.1"/>
    <property type="molecule type" value="Genomic_DNA"/>
</dbReference>
<name>A0ABT6J9W9_9GAMM</name>
<protein>
    <submittedName>
        <fullName evidence="1">Uncharacterized protein</fullName>
    </submittedName>
</protein>
<sequence>MSRRYRLDADVFLDHGITSGPTLPDRSVLAGRPVDPATLPALTYEVDVPHDAPCPHFMTVLERI</sequence>
<accession>A0ABT6J9W9</accession>
<organism evidence="1 2">
    <name type="scientific">Luteimonas endophytica</name>
    <dbReference type="NCBI Taxonomy" id="3042023"/>
    <lineage>
        <taxon>Bacteria</taxon>
        <taxon>Pseudomonadati</taxon>
        <taxon>Pseudomonadota</taxon>
        <taxon>Gammaproteobacteria</taxon>
        <taxon>Lysobacterales</taxon>
        <taxon>Lysobacteraceae</taxon>
        <taxon>Luteimonas</taxon>
    </lineage>
</organism>
<dbReference type="RefSeq" id="WP_280574856.1">
    <property type="nucleotide sequence ID" value="NZ_JARXRM010000035.1"/>
</dbReference>
<dbReference type="Proteomes" id="UP001156940">
    <property type="component" value="Unassembled WGS sequence"/>
</dbReference>
<comment type="caution">
    <text evidence="1">The sequence shown here is derived from an EMBL/GenBank/DDBJ whole genome shotgun (WGS) entry which is preliminary data.</text>
</comment>
<keyword evidence="2" id="KW-1185">Reference proteome</keyword>